<gene>
    <name evidence="2" type="ORF">XENORESO_006787</name>
</gene>
<feature type="compositionally biased region" description="Low complexity" evidence="1">
    <location>
        <begin position="1"/>
        <end position="15"/>
    </location>
</feature>
<evidence type="ECO:0000313" key="2">
    <source>
        <dbReference type="EMBL" id="MEQ2261178.1"/>
    </source>
</evidence>
<feature type="compositionally biased region" description="Low complexity" evidence="1">
    <location>
        <begin position="38"/>
        <end position="50"/>
    </location>
</feature>
<evidence type="ECO:0000256" key="1">
    <source>
        <dbReference type="SAM" id="MobiDB-lite"/>
    </source>
</evidence>
<organism evidence="2 3">
    <name type="scientific">Xenotaenia resolanae</name>
    <dbReference type="NCBI Taxonomy" id="208358"/>
    <lineage>
        <taxon>Eukaryota</taxon>
        <taxon>Metazoa</taxon>
        <taxon>Chordata</taxon>
        <taxon>Craniata</taxon>
        <taxon>Vertebrata</taxon>
        <taxon>Euteleostomi</taxon>
        <taxon>Actinopterygii</taxon>
        <taxon>Neopterygii</taxon>
        <taxon>Teleostei</taxon>
        <taxon>Neoteleostei</taxon>
        <taxon>Acanthomorphata</taxon>
        <taxon>Ovalentaria</taxon>
        <taxon>Atherinomorphae</taxon>
        <taxon>Cyprinodontiformes</taxon>
        <taxon>Goodeidae</taxon>
        <taxon>Xenotaenia</taxon>
    </lineage>
</organism>
<dbReference type="Proteomes" id="UP001444071">
    <property type="component" value="Unassembled WGS sequence"/>
</dbReference>
<proteinExistence type="predicted"/>
<reference evidence="2 3" key="1">
    <citation type="submission" date="2021-06" db="EMBL/GenBank/DDBJ databases">
        <authorList>
            <person name="Palmer J.M."/>
        </authorList>
    </citation>
    <scope>NUCLEOTIDE SEQUENCE [LARGE SCALE GENOMIC DNA]</scope>
    <source>
        <strain evidence="2 3">XR_2019</strain>
        <tissue evidence="2">Muscle</tissue>
    </source>
</reference>
<name>A0ABV0VXW9_9TELE</name>
<feature type="region of interest" description="Disordered" evidence="1">
    <location>
        <begin position="38"/>
        <end position="63"/>
    </location>
</feature>
<evidence type="ECO:0000313" key="3">
    <source>
        <dbReference type="Proteomes" id="UP001444071"/>
    </source>
</evidence>
<protein>
    <submittedName>
        <fullName evidence="2">Uncharacterized protein</fullName>
    </submittedName>
</protein>
<accession>A0ABV0VXW9</accession>
<comment type="caution">
    <text evidence="2">The sequence shown here is derived from an EMBL/GenBank/DDBJ whole genome shotgun (WGS) entry which is preliminary data.</text>
</comment>
<keyword evidence="3" id="KW-1185">Reference proteome</keyword>
<sequence>MGADSVSSTLSSLSSCKPPPAQDDFDVFAQTRSGALAEPHTTTAAENPAAEGPPPTLDVQQPAAGGVSCSHDVLLAVWSVTGGVAIKRSTWYFSKRLPFCCFAFLGRFSSSPQFDLFWFLFRLTQRDLLLLFIGLSIL</sequence>
<dbReference type="EMBL" id="JAHRIM010012284">
    <property type="protein sequence ID" value="MEQ2261178.1"/>
    <property type="molecule type" value="Genomic_DNA"/>
</dbReference>
<feature type="region of interest" description="Disordered" evidence="1">
    <location>
        <begin position="1"/>
        <end position="23"/>
    </location>
</feature>